<dbReference type="Gene3D" id="1.25.10.10">
    <property type="entry name" value="Leucine-rich Repeat Variant"/>
    <property type="match status" value="1"/>
</dbReference>
<evidence type="ECO:0000256" key="6">
    <source>
        <dbReference type="ARBA" id="ARBA00022927"/>
    </source>
</evidence>
<evidence type="ECO:0000259" key="11">
    <source>
        <dbReference type="SMART" id="SM01349"/>
    </source>
</evidence>
<organism evidence="12">
    <name type="scientific">Hanusia phi</name>
    <dbReference type="NCBI Taxonomy" id="3032"/>
    <lineage>
        <taxon>Eukaryota</taxon>
        <taxon>Cryptophyceae</taxon>
        <taxon>Pyrenomonadales</taxon>
        <taxon>Geminigeraceae</taxon>
        <taxon>Hanusia</taxon>
    </lineage>
</organism>
<evidence type="ECO:0000256" key="10">
    <source>
        <dbReference type="SAM" id="MobiDB-lite"/>
    </source>
</evidence>
<dbReference type="InterPro" id="IPR041653">
    <property type="entry name" value="Importin_rep_4"/>
</dbReference>
<dbReference type="AlphaFoldDB" id="A0A7S0E8S6"/>
<dbReference type="InterPro" id="IPR034085">
    <property type="entry name" value="TOG"/>
</dbReference>
<evidence type="ECO:0000256" key="8">
    <source>
        <dbReference type="PROSITE-ProRule" id="PRU00103"/>
    </source>
</evidence>
<dbReference type="InterPro" id="IPR040122">
    <property type="entry name" value="Importin_beta"/>
</dbReference>
<evidence type="ECO:0000256" key="7">
    <source>
        <dbReference type="ARBA" id="ARBA00023242"/>
    </source>
</evidence>
<proteinExistence type="predicted"/>
<keyword evidence="6" id="KW-0653">Protein transport</keyword>
<dbReference type="SMART" id="SM01349">
    <property type="entry name" value="TOG"/>
    <property type="match status" value="1"/>
</dbReference>
<dbReference type="PROSITE" id="PS50077">
    <property type="entry name" value="HEAT_REPEAT"/>
    <property type="match status" value="1"/>
</dbReference>
<dbReference type="InterPro" id="IPR021133">
    <property type="entry name" value="HEAT_type_2"/>
</dbReference>
<dbReference type="InterPro" id="IPR057672">
    <property type="entry name" value="TPR_IPO4/5"/>
</dbReference>
<gene>
    <name evidence="12" type="ORF">HPHI1048_LOCUS6329</name>
</gene>
<evidence type="ECO:0000256" key="3">
    <source>
        <dbReference type="ARBA" id="ARBA00022448"/>
    </source>
</evidence>
<feature type="region of interest" description="Disordered" evidence="10">
    <location>
        <begin position="929"/>
        <end position="953"/>
    </location>
</feature>
<dbReference type="Pfam" id="PF18808">
    <property type="entry name" value="Importin_rep_4"/>
    <property type="match status" value="1"/>
</dbReference>
<feature type="coiled-coil region" evidence="9">
    <location>
        <begin position="144"/>
        <end position="171"/>
    </location>
</feature>
<evidence type="ECO:0000313" key="12">
    <source>
        <dbReference type="EMBL" id="CAD8476441.1"/>
    </source>
</evidence>
<dbReference type="Pfam" id="PF13513">
    <property type="entry name" value="HEAT_EZ"/>
    <property type="match status" value="1"/>
</dbReference>
<evidence type="ECO:0000256" key="9">
    <source>
        <dbReference type="SAM" id="Coils"/>
    </source>
</evidence>
<keyword evidence="3" id="KW-0813">Transport</keyword>
<dbReference type="InterPro" id="IPR016024">
    <property type="entry name" value="ARM-type_fold"/>
</dbReference>
<keyword evidence="4" id="KW-0963">Cytoplasm</keyword>
<accession>A0A7S0E8S6</accession>
<dbReference type="Pfam" id="PF25574">
    <property type="entry name" value="TPR_IMB1"/>
    <property type="match status" value="1"/>
</dbReference>
<dbReference type="GO" id="GO:0006606">
    <property type="term" value="P:protein import into nucleus"/>
    <property type="evidence" value="ECO:0007669"/>
    <property type="project" value="InterPro"/>
</dbReference>
<evidence type="ECO:0000256" key="4">
    <source>
        <dbReference type="ARBA" id="ARBA00022490"/>
    </source>
</evidence>
<dbReference type="InterPro" id="IPR011989">
    <property type="entry name" value="ARM-like"/>
</dbReference>
<evidence type="ECO:0000256" key="5">
    <source>
        <dbReference type="ARBA" id="ARBA00022737"/>
    </source>
</evidence>
<feature type="repeat" description="HEAT" evidence="8">
    <location>
        <begin position="527"/>
        <end position="565"/>
    </location>
</feature>
<dbReference type="GO" id="GO:0005634">
    <property type="term" value="C:nucleus"/>
    <property type="evidence" value="ECO:0007669"/>
    <property type="project" value="UniProtKB-SubCell"/>
</dbReference>
<name>A0A7S0E8S6_9CRYP</name>
<feature type="compositionally biased region" description="Acidic residues" evidence="10">
    <location>
        <begin position="939"/>
        <end position="952"/>
    </location>
</feature>
<keyword evidence="9" id="KW-0175">Coiled coil</keyword>
<dbReference type="SUPFAM" id="SSF48371">
    <property type="entry name" value="ARM repeat"/>
    <property type="match status" value="2"/>
</dbReference>
<dbReference type="GO" id="GO:0005737">
    <property type="term" value="C:cytoplasm"/>
    <property type="evidence" value="ECO:0007669"/>
    <property type="project" value="UniProtKB-SubCell"/>
</dbReference>
<keyword evidence="5" id="KW-0677">Repeat</keyword>
<sequence length="1231" mass="137320">MPTTDTSSSPDMLRKIRSRREMVRAKRSDLRMIKAFGFHLMFLTLLTMEKGWPVVSGHRQYDSALRLNGMYKLRGAGVMKSSCVLGESIATQDSMHASLRKRSCSPCLHLRGGSTDAHASMDEANRQLLKQTFSNWKDLMKSLMSSENEVRKDAEKKYDEIKAEMPDATCTALIQEITQGDNEESKTMAAVLARSSLSEVWDKLSSTTKEDIQSKLLDSLKAESSPNFLRKVANVVGAISFTANDGNWPQLLPTLYEMCKHDDSTRKELGFYILSLVLGHVGNELMKFDEDLQPLLENALQDHSAGVQVSGLKAISSFLSSCSSNKQMKPAQVLLSKMLAAIGSALQGDEHNARAGLDVLIEIAQINPRFFKPQLKEISSAMLQHVTMNRNLEPATRRLALEFLIELAEKAPAMIKSSENLVRDIVAVSLALMVEGLDTGVDLERWNRWEDEDDVDDEQQGNFEQGLEALDRLAVAIGGARMVPAAFAFIPDFIKNVDWRYRMAALYCISQIGEGCYKVMKKHLSEVVGLILPLLRDEHVRVRWVAINCIGQLSTDLGPAIQKQFHEVILPALIRAMDTTQEPSMRVSVHSSAATINFCEHASEELLTPYLPQLLQRLAHLLQQPHKQANEQAITTVAAIAIAVGEHFIPYYQEFMPFLKSLLAKSAGDTSLAKIRGKTMECISLIGVAVGAERFREDAKETMQLLFTTQEQELPPDDPQLSYLHQACGRICRVLKSEFVPYLPAILPSLLRSVGIKPDVRVEDGENADNEDLEGMEVVQVGDNLISIKTSALEEKANACQMLVTYLEQLEDGFFPYLEQVGREMKPLLTFWYHDDVRASAIQSMPAMVQAAVKYQEKHKADRSIVTQVLGFAFPALLQSLLVEPEVPLAAQTCRAIADCVKACGRNCLYADQLAEVAKALKQLLEDSNERMENVQGETSEEEDDDDEDQEEREAIAAETEMIDEVIYLVGKLIETHENGFFPYLEELLPWFLDKLGDHSHMAFKRLGMAMIDDVAELSGSFAERYVGTFMPLMLRHASSLDDELRQAALYGIGVCALNGGASFSSFTAKAVATLLHVAREEGARSYEKESATDNAVASLGKIAQHQYVEKPEELWSFWLSYLPLKGDVAESLLVNKQLCQLVLSNHAWVLGRDHCNLGRILLIFSQILETEYVDDEVTERIREILLHLNQAAPDRMQVFCQGVPRAGLEKLQRCMETTGAASKKGETKSL</sequence>
<dbReference type="EMBL" id="HBEO01009077">
    <property type="protein sequence ID" value="CAD8476441.1"/>
    <property type="molecule type" value="Transcribed_RNA"/>
</dbReference>
<keyword evidence="7" id="KW-0539">Nucleus</keyword>
<dbReference type="Pfam" id="PF18829">
    <property type="entry name" value="Importin_rep_6"/>
    <property type="match status" value="1"/>
</dbReference>
<comment type="subcellular location">
    <subcellularLocation>
        <location evidence="2">Cytoplasm</location>
    </subcellularLocation>
    <subcellularLocation>
        <location evidence="1">Nucleus</location>
    </subcellularLocation>
</comment>
<dbReference type="PANTHER" id="PTHR10527">
    <property type="entry name" value="IMPORTIN BETA"/>
    <property type="match status" value="1"/>
</dbReference>
<evidence type="ECO:0000256" key="1">
    <source>
        <dbReference type="ARBA" id="ARBA00004123"/>
    </source>
</evidence>
<feature type="domain" description="TOG" evidence="11">
    <location>
        <begin position="476"/>
        <end position="716"/>
    </location>
</feature>
<dbReference type="InterPro" id="IPR058584">
    <property type="entry name" value="IMB1_TNPO1-like_TPR"/>
</dbReference>
<evidence type="ECO:0000256" key="2">
    <source>
        <dbReference type="ARBA" id="ARBA00004496"/>
    </source>
</evidence>
<protein>
    <recommendedName>
        <fullName evidence="11">TOG domain-containing protein</fullName>
    </recommendedName>
</protein>
<dbReference type="InterPro" id="IPR041389">
    <property type="entry name" value="Importin_rep_6"/>
</dbReference>
<dbReference type="Pfam" id="PF25780">
    <property type="entry name" value="TPR_IPO5"/>
    <property type="match status" value="1"/>
</dbReference>
<reference evidence="12" key="1">
    <citation type="submission" date="2021-01" db="EMBL/GenBank/DDBJ databases">
        <authorList>
            <person name="Corre E."/>
            <person name="Pelletier E."/>
            <person name="Niang G."/>
            <person name="Scheremetjew M."/>
            <person name="Finn R."/>
            <person name="Kale V."/>
            <person name="Holt S."/>
            <person name="Cochrane G."/>
            <person name="Meng A."/>
            <person name="Brown T."/>
            <person name="Cohen L."/>
        </authorList>
    </citation>
    <scope>NUCLEOTIDE SEQUENCE</scope>
    <source>
        <strain evidence="12">CCMP325</strain>
    </source>
</reference>